<evidence type="ECO:0000313" key="2">
    <source>
        <dbReference type="Proteomes" id="UP001501005"/>
    </source>
</evidence>
<organism evidence="1 2">
    <name type="scientific">Streptomyces thermoalcalitolerans</name>
    <dbReference type="NCBI Taxonomy" id="65605"/>
    <lineage>
        <taxon>Bacteria</taxon>
        <taxon>Bacillati</taxon>
        <taxon>Actinomycetota</taxon>
        <taxon>Actinomycetes</taxon>
        <taxon>Kitasatosporales</taxon>
        <taxon>Streptomycetaceae</taxon>
        <taxon>Streptomyces</taxon>
    </lineage>
</organism>
<protein>
    <submittedName>
        <fullName evidence="1">Uncharacterized protein</fullName>
    </submittedName>
</protein>
<dbReference type="RefSeq" id="WP_344054123.1">
    <property type="nucleotide sequence ID" value="NZ_BAAAHG010000066.1"/>
</dbReference>
<sequence>MTETTREGHWGLLMGRKRESTNAAQAVPLGPYTYLPAPVHSSATVNGVLTRGDCPVALKVTEPLLRNFLDVMSTLEADLARRWVGSEARSARPGAEQPTA</sequence>
<name>A0ABN1PKH8_9ACTN</name>
<reference evidence="1 2" key="1">
    <citation type="journal article" date="2019" name="Int. J. Syst. Evol. Microbiol.">
        <title>The Global Catalogue of Microorganisms (GCM) 10K type strain sequencing project: providing services to taxonomists for standard genome sequencing and annotation.</title>
        <authorList>
            <consortium name="The Broad Institute Genomics Platform"/>
            <consortium name="The Broad Institute Genome Sequencing Center for Infectious Disease"/>
            <person name="Wu L."/>
            <person name="Ma J."/>
        </authorList>
    </citation>
    <scope>NUCLEOTIDE SEQUENCE [LARGE SCALE GENOMIC DNA]</scope>
    <source>
        <strain evidence="1 2">JCM 10673</strain>
    </source>
</reference>
<gene>
    <name evidence="1" type="ORF">GCM10009549_52550</name>
</gene>
<accession>A0ABN1PKH8</accession>
<proteinExistence type="predicted"/>
<keyword evidence="2" id="KW-1185">Reference proteome</keyword>
<comment type="caution">
    <text evidence="1">The sequence shown here is derived from an EMBL/GenBank/DDBJ whole genome shotgun (WGS) entry which is preliminary data.</text>
</comment>
<evidence type="ECO:0000313" key="1">
    <source>
        <dbReference type="EMBL" id="GAA0929588.1"/>
    </source>
</evidence>
<dbReference type="EMBL" id="BAAAHG010000066">
    <property type="protein sequence ID" value="GAA0929588.1"/>
    <property type="molecule type" value="Genomic_DNA"/>
</dbReference>
<dbReference type="Proteomes" id="UP001501005">
    <property type="component" value="Unassembled WGS sequence"/>
</dbReference>